<dbReference type="Proteomes" id="UP000515211">
    <property type="component" value="Chromosome 5"/>
</dbReference>
<dbReference type="RefSeq" id="XP_052117698.1">
    <property type="nucleotide sequence ID" value="XM_052261738.1"/>
</dbReference>
<keyword evidence="3" id="KW-1185">Reference proteome</keyword>
<protein>
    <submittedName>
        <fullName evidence="4">Uncharacterized protein LOC127747634</fullName>
    </submittedName>
</protein>
<accession>A0A9C6TY89</accession>
<dbReference type="Pfam" id="PF23324">
    <property type="entry name" value="DUF7086"/>
    <property type="match status" value="1"/>
</dbReference>
<evidence type="ECO:0000259" key="2">
    <source>
        <dbReference type="Pfam" id="PF23324"/>
    </source>
</evidence>
<evidence type="ECO:0000313" key="4">
    <source>
        <dbReference type="RefSeq" id="XP_052117698.1"/>
    </source>
</evidence>
<dbReference type="KEGG" id="adu:127747634"/>
<name>A0A9C6TY89_ARADU</name>
<feature type="compositionally biased region" description="Polar residues" evidence="1">
    <location>
        <begin position="1"/>
        <end position="11"/>
    </location>
</feature>
<dbReference type="InterPro" id="IPR055513">
    <property type="entry name" value="DUF7086"/>
</dbReference>
<reference evidence="3" key="1">
    <citation type="journal article" date="2016" name="Nat. Genet.">
        <title>The genome sequences of Arachis duranensis and Arachis ipaensis, the diploid ancestors of cultivated peanut.</title>
        <authorList>
            <person name="Bertioli D.J."/>
            <person name="Cannon S.B."/>
            <person name="Froenicke L."/>
            <person name="Huang G."/>
            <person name="Farmer A.D."/>
            <person name="Cannon E.K."/>
            <person name="Liu X."/>
            <person name="Gao D."/>
            <person name="Clevenger J."/>
            <person name="Dash S."/>
            <person name="Ren L."/>
            <person name="Moretzsohn M.C."/>
            <person name="Shirasawa K."/>
            <person name="Huang W."/>
            <person name="Vidigal B."/>
            <person name="Abernathy B."/>
            <person name="Chu Y."/>
            <person name="Niederhuth C.E."/>
            <person name="Umale P."/>
            <person name="Araujo A.C."/>
            <person name="Kozik A."/>
            <person name="Kim K.D."/>
            <person name="Burow M.D."/>
            <person name="Varshney R.K."/>
            <person name="Wang X."/>
            <person name="Zhang X."/>
            <person name="Barkley N."/>
            <person name="Guimaraes P.M."/>
            <person name="Isobe S."/>
            <person name="Guo B."/>
            <person name="Liao B."/>
            <person name="Stalker H.T."/>
            <person name="Schmitz R.J."/>
            <person name="Scheffler B.E."/>
            <person name="Leal-Bertioli S.C."/>
            <person name="Xun X."/>
            <person name="Jackson S.A."/>
            <person name="Michelmore R."/>
            <person name="Ozias-Akins P."/>
        </authorList>
    </citation>
    <scope>NUCLEOTIDE SEQUENCE [LARGE SCALE GENOMIC DNA]</scope>
    <source>
        <strain evidence="3">cv. V14167</strain>
    </source>
</reference>
<feature type="domain" description="DUF7086" evidence="2">
    <location>
        <begin position="76"/>
        <end position="198"/>
    </location>
</feature>
<proteinExistence type="predicted"/>
<dbReference type="PANTHER" id="PTHR34272:SF1">
    <property type="entry name" value="EXPRESSED PROTEIN"/>
    <property type="match status" value="1"/>
</dbReference>
<organism evidence="3 4">
    <name type="scientific">Arachis duranensis</name>
    <name type="common">Wild peanut</name>
    <dbReference type="NCBI Taxonomy" id="130453"/>
    <lineage>
        <taxon>Eukaryota</taxon>
        <taxon>Viridiplantae</taxon>
        <taxon>Streptophyta</taxon>
        <taxon>Embryophyta</taxon>
        <taxon>Tracheophyta</taxon>
        <taxon>Spermatophyta</taxon>
        <taxon>Magnoliopsida</taxon>
        <taxon>eudicotyledons</taxon>
        <taxon>Gunneridae</taxon>
        <taxon>Pentapetalae</taxon>
        <taxon>rosids</taxon>
        <taxon>fabids</taxon>
        <taxon>Fabales</taxon>
        <taxon>Fabaceae</taxon>
        <taxon>Papilionoideae</taxon>
        <taxon>50 kb inversion clade</taxon>
        <taxon>dalbergioids sensu lato</taxon>
        <taxon>Dalbergieae</taxon>
        <taxon>Pterocarpus clade</taxon>
        <taxon>Arachis</taxon>
    </lineage>
</organism>
<evidence type="ECO:0000313" key="3">
    <source>
        <dbReference type="Proteomes" id="UP000515211"/>
    </source>
</evidence>
<feature type="region of interest" description="Disordered" evidence="1">
    <location>
        <begin position="1"/>
        <end position="37"/>
    </location>
</feature>
<sequence length="260" mass="29513">MDDGTINNDQWLTLSLSLPSPPTPPHSSQEDQKPAQPLMLPAAMTRRTKKATAKTKTIDPPPFPWATTKLATVHTLEHLLANKISSISGTVKCRSCQKQYEMDFDLEGKFREVARFVIKKNRDTHDRAPSSWMAPVLPNCEFCNGKNTAVPVIAAKKRNINWLFLFLGQMIGCCKLPQLKYFCKHADIHLTGAKDRYVESLGRSKAQLKNRFRWPEGRIIRTQFCTSGCWVLEDLMIDDEYIQTGSDNDNNDEIECALEI</sequence>
<dbReference type="AlphaFoldDB" id="A0A9C6TY89"/>
<evidence type="ECO:0000256" key="1">
    <source>
        <dbReference type="SAM" id="MobiDB-lite"/>
    </source>
</evidence>
<gene>
    <name evidence="4" type="primary">LOC127747634</name>
</gene>
<dbReference type="PANTHER" id="PTHR34272">
    <property type="entry name" value="EXPRESSED PROTEIN"/>
    <property type="match status" value="1"/>
</dbReference>
<reference evidence="4" key="2">
    <citation type="submission" date="2025-08" db="UniProtKB">
        <authorList>
            <consortium name="RefSeq"/>
        </authorList>
    </citation>
    <scope>IDENTIFICATION</scope>
    <source>
        <tissue evidence="4">Whole plant</tissue>
    </source>
</reference>
<dbReference type="GeneID" id="127747634"/>